<keyword evidence="3" id="KW-1185">Reference proteome</keyword>
<feature type="domain" description="DUF6878" evidence="1">
    <location>
        <begin position="13"/>
        <end position="144"/>
    </location>
</feature>
<dbReference type="InterPro" id="IPR049243">
    <property type="entry name" value="DUF6878"/>
</dbReference>
<sequence>MLEFQLPAEDSRTLNRDRLLGALAGLGVRQVVVAYEGGGDSGDICEVSVEPPELLPTLSTEMIELRCRIGEFEDGRYQYRTADQPMSLHQAASEFTLDWVGDTHGGWENNEGGSGCVTLDVVAGTLKLEHTEYFTESQDYVHEL</sequence>
<dbReference type="AlphaFoldDB" id="A0A4Q7Z9G3"/>
<evidence type="ECO:0000313" key="2">
    <source>
        <dbReference type="EMBL" id="RZU47160.1"/>
    </source>
</evidence>
<protein>
    <recommendedName>
        <fullName evidence="1">DUF6878 domain-containing protein</fullName>
    </recommendedName>
</protein>
<comment type="caution">
    <text evidence="2">The sequence shown here is derived from an EMBL/GenBank/DDBJ whole genome shotgun (WGS) entry which is preliminary data.</text>
</comment>
<dbReference type="Proteomes" id="UP000292423">
    <property type="component" value="Unassembled WGS sequence"/>
</dbReference>
<dbReference type="Pfam" id="PF21798">
    <property type="entry name" value="DUF6878"/>
    <property type="match status" value="1"/>
</dbReference>
<evidence type="ECO:0000259" key="1">
    <source>
        <dbReference type="Pfam" id="PF21798"/>
    </source>
</evidence>
<gene>
    <name evidence="2" type="ORF">EV700_1553</name>
</gene>
<name>A0A4Q7Z9G3_9GAMM</name>
<dbReference type="EMBL" id="SHKX01000011">
    <property type="protein sequence ID" value="RZU47160.1"/>
    <property type="molecule type" value="Genomic_DNA"/>
</dbReference>
<proteinExistence type="predicted"/>
<evidence type="ECO:0000313" key="3">
    <source>
        <dbReference type="Proteomes" id="UP000292423"/>
    </source>
</evidence>
<organism evidence="2 3">
    <name type="scientific">Fluviicoccus keumensis</name>
    <dbReference type="NCBI Taxonomy" id="1435465"/>
    <lineage>
        <taxon>Bacteria</taxon>
        <taxon>Pseudomonadati</taxon>
        <taxon>Pseudomonadota</taxon>
        <taxon>Gammaproteobacteria</taxon>
        <taxon>Moraxellales</taxon>
        <taxon>Moraxellaceae</taxon>
        <taxon>Fluviicoccus</taxon>
    </lineage>
</organism>
<reference evidence="2 3" key="1">
    <citation type="submission" date="2019-02" db="EMBL/GenBank/DDBJ databases">
        <title>Genomic Encyclopedia of Type Strains, Phase IV (KMG-IV): sequencing the most valuable type-strain genomes for metagenomic binning, comparative biology and taxonomic classification.</title>
        <authorList>
            <person name="Goeker M."/>
        </authorList>
    </citation>
    <scope>NUCLEOTIDE SEQUENCE [LARGE SCALE GENOMIC DNA]</scope>
    <source>
        <strain evidence="2 3">DSM 105135</strain>
    </source>
</reference>
<accession>A0A4Q7Z9G3</accession>